<feature type="transmembrane region" description="Helical" evidence="9">
    <location>
        <begin position="533"/>
        <end position="555"/>
    </location>
</feature>
<feature type="transmembrane region" description="Helical" evidence="9">
    <location>
        <begin position="504"/>
        <end position="526"/>
    </location>
</feature>
<evidence type="ECO:0000256" key="3">
    <source>
        <dbReference type="ARBA" id="ARBA00022448"/>
    </source>
</evidence>
<feature type="domain" description="Ammonium transporter AmtB-like" evidence="10">
    <location>
        <begin position="272"/>
        <end position="639"/>
    </location>
</feature>
<feature type="region of interest" description="Disordered" evidence="8">
    <location>
        <begin position="655"/>
        <end position="677"/>
    </location>
</feature>
<dbReference type="GO" id="GO:0008519">
    <property type="term" value="F:ammonium channel activity"/>
    <property type="evidence" value="ECO:0007669"/>
    <property type="project" value="InterPro"/>
</dbReference>
<evidence type="ECO:0000256" key="7">
    <source>
        <dbReference type="ARBA" id="ARBA00023177"/>
    </source>
</evidence>
<comment type="caution">
    <text evidence="11">The sequence shown here is derived from an EMBL/GenBank/DDBJ whole genome shotgun (WGS) entry which is preliminary data.</text>
</comment>
<accession>K0TCX7</accession>
<comment type="similarity">
    <text evidence="2">Belongs to the ammonia transporter channel (TC 1.A.11.2) family.</text>
</comment>
<evidence type="ECO:0000313" key="11">
    <source>
        <dbReference type="EMBL" id="EJK71331.1"/>
    </source>
</evidence>
<dbReference type="PANTHER" id="PTHR11730:SF6">
    <property type="entry name" value="AMMONIUM TRANSPORTER"/>
    <property type="match status" value="1"/>
</dbReference>
<organism evidence="11 12">
    <name type="scientific">Thalassiosira oceanica</name>
    <name type="common">Marine diatom</name>
    <dbReference type="NCBI Taxonomy" id="159749"/>
    <lineage>
        <taxon>Eukaryota</taxon>
        <taxon>Sar</taxon>
        <taxon>Stramenopiles</taxon>
        <taxon>Ochrophyta</taxon>
        <taxon>Bacillariophyta</taxon>
        <taxon>Coscinodiscophyceae</taxon>
        <taxon>Thalassiosirophycidae</taxon>
        <taxon>Thalassiosirales</taxon>
        <taxon>Thalassiosiraceae</taxon>
        <taxon>Thalassiosira</taxon>
    </lineage>
</organism>
<feature type="transmembrane region" description="Helical" evidence="9">
    <location>
        <begin position="294"/>
        <end position="313"/>
    </location>
</feature>
<dbReference type="GO" id="GO:0005886">
    <property type="term" value="C:plasma membrane"/>
    <property type="evidence" value="ECO:0007669"/>
    <property type="project" value="TreeGrafter"/>
</dbReference>
<dbReference type="OrthoDB" id="534912at2759"/>
<comment type="subcellular location">
    <subcellularLocation>
        <location evidence="1">Membrane</location>
        <topology evidence="1">Multi-pass membrane protein</topology>
    </subcellularLocation>
</comment>
<keyword evidence="7" id="KW-0924">Ammonia transport</keyword>
<keyword evidence="12" id="KW-1185">Reference proteome</keyword>
<dbReference type="SUPFAM" id="SSF111352">
    <property type="entry name" value="Ammonium transporter"/>
    <property type="match status" value="2"/>
</dbReference>
<dbReference type="GO" id="GO:0097272">
    <property type="term" value="P:ammonium homeostasis"/>
    <property type="evidence" value="ECO:0007669"/>
    <property type="project" value="TreeGrafter"/>
</dbReference>
<dbReference type="AlphaFoldDB" id="K0TCX7"/>
<feature type="transmembrane region" description="Helical" evidence="9">
    <location>
        <begin position="405"/>
        <end position="427"/>
    </location>
</feature>
<dbReference type="InterPro" id="IPR029020">
    <property type="entry name" value="Ammonium/urea_transptr"/>
</dbReference>
<keyword evidence="6 9" id="KW-0472">Membrane</keyword>
<evidence type="ECO:0000256" key="1">
    <source>
        <dbReference type="ARBA" id="ARBA00004141"/>
    </source>
</evidence>
<keyword evidence="3" id="KW-0813">Transport</keyword>
<dbReference type="Proteomes" id="UP000266841">
    <property type="component" value="Unassembled WGS sequence"/>
</dbReference>
<feature type="transmembrane region" description="Helical" evidence="9">
    <location>
        <begin position="363"/>
        <end position="384"/>
    </location>
</feature>
<feature type="transmembrane region" description="Helical" evidence="9">
    <location>
        <begin position="150"/>
        <end position="170"/>
    </location>
</feature>
<gene>
    <name evidence="11" type="ORF">THAOC_07247</name>
</gene>
<feature type="transmembrane region" description="Helical" evidence="9">
    <location>
        <begin position="320"/>
        <end position="343"/>
    </location>
</feature>
<proteinExistence type="inferred from homology"/>
<keyword evidence="5 9" id="KW-1133">Transmembrane helix</keyword>
<dbReference type="EMBL" id="AGNL01007395">
    <property type="protein sequence ID" value="EJK71331.1"/>
    <property type="molecule type" value="Genomic_DNA"/>
</dbReference>
<reference evidence="11 12" key="1">
    <citation type="journal article" date="2012" name="Genome Biol.">
        <title>Genome and low-iron response of an oceanic diatom adapted to chronic iron limitation.</title>
        <authorList>
            <person name="Lommer M."/>
            <person name="Specht M."/>
            <person name="Roy A.S."/>
            <person name="Kraemer L."/>
            <person name="Andreson R."/>
            <person name="Gutowska M.A."/>
            <person name="Wolf J."/>
            <person name="Bergner S.V."/>
            <person name="Schilhabel M.B."/>
            <person name="Klostermeier U.C."/>
            <person name="Beiko R.G."/>
            <person name="Rosenstiel P."/>
            <person name="Hippler M."/>
            <person name="Laroche J."/>
        </authorList>
    </citation>
    <scope>NUCLEOTIDE SEQUENCE [LARGE SCALE GENOMIC DNA]</scope>
    <source>
        <strain evidence="11 12">CCMP1005</strain>
    </source>
</reference>
<keyword evidence="4 9" id="KW-0812">Transmembrane</keyword>
<evidence type="ECO:0000256" key="5">
    <source>
        <dbReference type="ARBA" id="ARBA00022989"/>
    </source>
</evidence>
<dbReference type="Gene3D" id="1.10.3430.10">
    <property type="entry name" value="Ammonium transporter AmtB like domains"/>
    <property type="match status" value="2"/>
</dbReference>
<feature type="transmembrane region" description="Helical" evidence="9">
    <location>
        <begin position="582"/>
        <end position="603"/>
    </location>
</feature>
<evidence type="ECO:0000256" key="2">
    <source>
        <dbReference type="ARBA" id="ARBA00005887"/>
    </source>
</evidence>
<dbReference type="Pfam" id="PF00909">
    <property type="entry name" value="Ammonium_transp"/>
    <property type="match status" value="1"/>
</dbReference>
<sequence>MTRLAHPGHVISSKRRHLSLQVKAFLTEASCSPWKCTAREQPPISPPVVRKKLSSYRHPGLYCGTIAVLLRALPWPQVHWIHWRSFGTIQNRSIKQHKHQGTSSRELIIMSEFDKAVFCEAAGDDTAVAICASFDYTDAAVAGVSSGLDVFYLLFAGAMVFFMQSGFAMLCAGSIRQKVSCCGARLLCRGRPSALVLQKHTARQPPCQHVNNTNQHTSNFNSEREKYHAQGKLSTRRLSSLSPSWRCRLTPPPSKEHPRRVRRCSWVLVDRKGFIGSSNFFLSDASSGGDYIGWFFQFAFAATAATIVAGTVAERCKFEAYLCYSIMLTGFVYPVVVYSIWSSSGFITAFNDDPAFGCGMHDFAGSGVVHMTGGMTALVAAKVLGPRIGRFYDADGNKLPEPHTFPPHSVALQVLGTFILWVGWYGFNPGSTLAIASAASGNVAALCAVTTTIAAATSAVTAMFTDMLMTRKKTGETMYDITMAMNGALGGLVSITAGCSVVTPWAAFIIGIIGGWTYIFWSALLVKLEIDDAVDAIPVHFGCGIWGCIAVGLFAKESLVSEAYGDHGHYGLFYNPGDWNLFAAQICGVLWVIGWVGAVMTCLPGSPFFMLLNTLGLFRVDTVEEEVGLDISHHKGAAYDLSGPTEDQVEKYEISTSQRKLVVPKDDEAPATGGDDA</sequence>
<evidence type="ECO:0000256" key="9">
    <source>
        <dbReference type="SAM" id="Phobius"/>
    </source>
</evidence>
<evidence type="ECO:0000256" key="8">
    <source>
        <dbReference type="SAM" id="MobiDB-lite"/>
    </source>
</evidence>
<evidence type="ECO:0000259" key="10">
    <source>
        <dbReference type="Pfam" id="PF00909"/>
    </source>
</evidence>
<dbReference type="InterPro" id="IPR024041">
    <property type="entry name" value="NH4_transpt_AmtB-like_dom"/>
</dbReference>
<name>K0TCX7_THAOC</name>
<dbReference type="PANTHER" id="PTHR11730">
    <property type="entry name" value="AMMONIUM TRANSPORTER"/>
    <property type="match status" value="1"/>
</dbReference>
<evidence type="ECO:0000313" key="12">
    <source>
        <dbReference type="Proteomes" id="UP000266841"/>
    </source>
</evidence>
<dbReference type="eggNOG" id="KOG0682">
    <property type="taxonomic scope" value="Eukaryota"/>
</dbReference>
<evidence type="ECO:0000256" key="6">
    <source>
        <dbReference type="ARBA" id="ARBA00023136"/>
    </source>
</evidence>
<protein>
    <recommendedName>
        <fullName evidence="10">Ammonium transporter AmtB-like domain-containing protein</fullName>
    </recommendedName>
</protein>
<evidence type="ECO:0000256" key="4">
    <source>
        <dbReference type="ARBA" id="ARBA00022692"/>
    </source>
</evidence>
<feature type="transmembrane region" description="Helical" evidence="9">
    <location>
        <begin position="439"/>
        <end position="465"/>
    </location>
</feature>